<feature type="compositionally biased region" description="Basic residues" evidence="3">
    <location>
        <begin position="286"/>
        <end position="298"/>
    </location>
</feature>
<feature type="region of interest" description="Disordered" evidence="3">
    <location>
        <begin position="119"/>
        <end position="159"/>
    </location>
</feature>
<dbReference type="PANTHER" id="PTHR22881:SF11">
    <property type="entry name" value="BROMODOMAIN-CONTAINING PROTEIN DDB_G0270170-LIKE ISOFORM X1"/>
    <property type="match status" value="1"/>
</dbReference>
<accession>A0A5D2CHK3</accession>
<evidence type="ECO:0000256" key="3">
    <source>
        <dbReference type="SAM" id="MobiDB-lite"/>
    </source>
</evidence>
<evidence type="ECO:0000256" key="1">
    <source>
        <dbReference type="ARBA" id="ARBA00023117"/>
    </source>
</evidence>
<feature type="compositionally biased region" description="Low complexity" evidence="3">
    <location>
        <begin position="35"/>
        <end position="64"/>
    </location>
</feature>
<dbReference type="EMBL" id="CM017705">
    <property type="protein sequence ID" value="TYG69011.1"/>
    <property type="molecule type" value="Genomic_DNA"/>
</dbReference>
<protein>
    <recommendedName>
        <fullName evidence="4">Bromo domain-containing protein</fullName>
    </recommendedName>
</protein>
<sequence>MRGDGGDTSSETRKKKKKKKKGRPSLLELQKRSLKQQLQKPQQQPSLLQKTPNLINPNSSINSNHRSARRHPNLKGDSPVPGWISGGNDDDDERLEKKHKPLLGFNSSRNHQHYPLPLALNSASYGSDSNADGDDPDASLKRRKFTNANPGSYEMGEKLPKVTDTLHGSPVESGPTPRRLCQTKSCWKDIYGVFSEPVDPEELPDYHDIIAHPMDFLTVRKKLDEGAYTTLEQFEIDVFLICSNAMQYNAPDTIYFRQARSMQELARKDFENLRQDSDEGEPQVKVVRRGRPPGKSLKKSLVSSSSIDHVGSECSSGATLAAGRDASILSNTYNLRKGPNSLKLRPADAFIRPSWGSPSKENHAICSSEWENEFPASVVRAVMKYGMKHFAVDENRRDTYNHSSTSGHEQRTFSTLDGELKQLIPVGLSAENGYATSLARFAANLGPVVWKIASRKIESVLPSGLKFGPGWVVENRTVEQPQCSLSDKHRTPNSLSDNPPGRFLSTATSGSNSIAASRFPLQGREDMETVVGLTSQNDSTSAPSHQLQQSVVPHTGINGSIGGFGFGYYSQMGLVTQCVNSLSEKTSVPAQTHVMVSGASNSLPKEAKLADSSITLHSGNAMAVEPEMVSHAAATNVGLQRSSYNEPNFLPFAPDLNVRFLALGSPSSSVPIGSSQRPDLALQL</sequence>
<dbReference type="Proteomes" id="UP000323506">
    <property type="component" value="Chromosome D05"/>
</dbReference>
<keyword evidence="1 2" id="KW-0103">Bromodomain</keyword>
<dbReference type="Pfam" id="PF00439">
    <property type="entry name" value="Bromodomain"/>
    <property type="match status" value="1"/>
</dbReference>
<gene>
    <name evidence="5" type="ORF">ES288_D05G197400v1</name>
</gene>
<dbReference type="PRINTS" id="PR00503">
    <property type="entry name" value="BROMODOMAIN"/>
</dbReference>
<organism evidence="5 6">
    <name type="scientific">Gossypium darwinii</name>
    <name type="common">Darwin's cotton</name>
    <name type="synonym">Gossypium barbadense var. darwinii</name>
    <dbReference type="NCBI Taxonomy" id="34276"/>
    <lineage>
        <taxon>Eukaryota</taxon>
        <taxon>Viridiplantae</taxon>
        <taxon>Streptophyta</taxon>
        <taxon>Embryophyta</taxon>
        <taxon>Tracheophyta</taxon>
        <taxon>Spermatophyta</taxon>
        <taxon>Magnoliopsida</taxon>
        <taxon>eudicotyledons</taxon>
        <taxon>Gunneridae</taxon>
        <taxon>Pentapetalae</taxon>
        <taxon>rosids</taxon>
        <taxon>malvids</taxon>
        <taxon>Malvales</taxon>
        <taxon>Malvaceae</taxon>
        <taxon>Malvoideae</taxon>
        <taxon>Gossypium</taxon>
    </lineage>
</organism>
<dbReference type="AlphaFoldDB" id="A0A5D2CHK3"/>
<reference evidence="5 6" key="1">
    <citation type="submission" date="2019-06" db="EMBL/GenBank/DDBJ databases">
        <title>WGS assembly of Gossypium darwinii.</title>
        <authorList>
            <person name="Chen Z.J."/>
            <person name="Sreedasyam A."/>
            <person name="Ando A."/>
            <person name="Song Q."/>
            <person name="De L."/>
            <person name="Hulse-Kemp A."/>
            <person name="Ding M."/>
            <person name="Ye W."/>
            <person name="Kirkbride R."/>
            <person name="Jenkins J."/>
            <person name="Plott C."/>
            <person name="Lovell J."/>
            <person name="Lin Y.-M."/>
            <person name="Vaughn R."/>
            <person name="Liu B."/>
            <person name="Li W."/>
            <person name="Simpson S."/>
            <person name="Scheffler B."/>
            <person name="Saski C."/>
            <person name="Grover C."/>
            <person name="Hu G."/>
            <person name="Conover J."/>
            <person name="Carlson J."/>
            <person name="Shu S."/>
            <person name="Boston L."/>
            <person name="Williams M."/>
            <person name="Peterson D."/>
            <person name="Mcgee K."/>
            <person name="Jones D."/>
            <person name="Wendel J."/>
            <person name="Stelly D."/>
            <person name="Grimwood J."/>
            <person name="Schmutz J."/>
        </authorList>
    </citation>
    <scope>NUCLEOTIDE SEQUENCE [LARGE SCALE GENOMIC DNA]</scope>
    <source>
        <strain evidence="5">1808015.09</strain>
    </source>
</reference>
<dbReference type="SMART" id="SM00297">
    <property type="entry name" value="BROMO"/>
    <property type="match status" value="1"/>
</dbReference>
<evidence type="ECO:0000256" key="2">
    <source>
        <dbReference type="PROSITE-ProRule" id="PRU00035"/>
    </source>
</evidence>
<evidence type="ECO:0000313" key="5">
    <source>
        <dbReference type="EMBL" id="TYG69011.1"/>
    </source>
</evidence>
<feature type="region of interest" description="Disordered" evidence="3">
    <location>
        <begin position="482"/>
        <end position="511"/>
    </location>
</feature>
<dbReference type="SUPFAM" id="SSF47370">
    <property type="entry name" value="Bromodomain"/>
    <property type="match status" value="1"/>
</dbReference>
<feature type="region of interest" description="Disordered" evidence="3">
    <location>
        <begin position="1"/>
        <end position="94"/>
    </location>
</feature>
<dbReference type="PROSITE" id="PS50014">
    <property type="entry name" value="BROMODOMAIN_2"/>
    <property type="match status" value="1"/>
</dbReference>
<proteinExistence type="predicted"/>
<dbReference type="CDD" id="cd04369">
    <property type="entry name" value="Bromodomain"/>
    <property type="match status" value="1"/>
</dbReference>
<dbReference type="InterPro" id="IPR036427">
    <property type="entry name" value="Bromodomain-like_sf"/>
</dbReference>
<dbReference type="InterPro" id="IPR001487">
    <property type="entry name" value="Bromodomain"/>
</dbReference>
<feature type="compositionally biased region" description="Polar residues" evidence="3">
    <location>
        <begin position="121"/>
        <end position="130"/>
    </location>
</feature>
<feature type="region of interest" description="Disordered" evidence="3">
    <location>
        <begin position="272"/>
        <end position="302"/>
    </location>
</feature>
<keyword evidence="6" id="KW-1185">Reference proteome</keyword>
<evidence type="ECO:0000259" key="4">
    <source>
        <dbReference type="PROSITE" id="PS50014"/>
    </source>
</evidence>
<name>A0A5D2CHK3_GOSDA</name>
<dbReference type="PANTHER" id="PTHR22881">
    <property type="entry name" value="BROMODOMAIN CONTAINING PROTEIN"/>
    <property type="match status" value="1"/>
</dbReference>
<evidence type="ECO:0000313" key="6">
    <source>
        <dbReference type="Proteomes" id="UP000323506"/>
    </source>
</evidence>
<feature type="domain" description="Bromo" evidence="4">
    <location>
        <begin position="194"/>
        <end position="256"/>
    </location>
</feature>
<dbReference type="InterPro" id="IPR051831">
    <property type="entry name" value="Bromodomain_contain_prot"/>
</dbReference>
<feature type="compositionally biased region" description="Basic residues" evidence="3">
    <location>
        <begin position="13"/>
        <end position="23"/>
    </location>
</feature>
<dbReference type="Gene3D" id="1.20.920.10">
    <property type="entry name" value="Bromodomain-like"/>
    <property type="match status" value="1"/>
</dbReference>